<gene>
    <name evidence="2" type="ORF">HHU08_07765</name>
</gene>
<evidence type="ECO:0000256" key="1">
    <source>
        <dbReference type="SAM" id="Phobius"/>
    </source>
</evidence>
<reference evidence="2 3" key="1">
    <citation type="submission" date="2020-04" db="EMBL/GenBank/DDBJ databases">
        <title>Bacillus sp. UniB3 isolated from commercial digestive syrup.</title>
        <authorList>
            <person name="Thorat V."/>
            <person name="Kirdat K."/>
            <person name="Tiwarekar B."/>
            <person name="Yadav A."/>
        </authorList>
    </citation>
    <scope>NUCLEOTIDE SEQUENCE [LARGE SCALE GENOMIC DNA]</scope>
    <source>
        <strain evidence="2 3">UniB3</strain>
    </source>
</reference>
<evidence type="ECO:0000313" key="2">
    <source>
        <dbReference type="EMBL" id="NMO76887.1"/>
    </source>
</evidence>
<dbReference type="AlphaFoldDB" id="A0A7Y0K6V5"/>
<keyword evidence="3" id="KW-1185">Reference proteome</keyword>
<evidence type="ECO:0000313" key="3">
    <source>
        <dbReference type="Proteomes" id="UP000588491"/>
    </source>
</evidence>
<accession>A0A7Y0K6V5</accession>
<keyword evidence="1" id="KW-0812">Transmembrane</keyword>
<keyword evidence="1" id="KW-1133">Transmembrane helix</keyword>
<protein>
    <submittedName>
        <fullName evidence="2">Uncharacterized protein</fullName>
    </submittedName>
</protein>
<organism evidence="2 3">
    <name type="scientific">Niallia alba</name>
    <dbReference type="NCBI Taxonomy" id="2729105"/>
    <lineage>
        <taxon>Bacteria</taxon>
        <taxon>Bacillati</taxon>
        <taxon>Bacillota</taxon>
        <taxon>Bacilli</taxon>
        <taxon>Bacillales</taxon>
        <taxon>Bacillaceae</taxon>
        <taxon>Niallia</taxon>
    </lineage>
</organism>
<sequence>MKAEIIRKAVKKEQSSKRNLLLKRLFSQKFVAPIFLLILFSIEKATILWKTAIKNKRLAGEL</sequence>
<keyword evidence="1" id="KW-0472">Membrane</keyword>
<dbReference type="Proteomes" id="UP000588491">
    <property type="component" value="Unassembled WGS sequence"/>
</dbReference>
<name>A0A7Y0K6V5_9BACI</name>
<dbReference type="RefSeq" id="WP_169188182.1">
    <property type="nucleotide sequence ID" value="NZ_JABBPK010000001.1"/>
</dbReference>
<proteinExistence type="predicted"/>
<comment type="caution">
    <text evidence="2">The sequence shown here is derived from an EMBL/GenBank/DDBJ whole genome shotgun (WGS) entry which is preliminary data.</text>
</comment>
<dbReference type="EMBL" id="JABBPK010000001">
    <property type="protein sequence ID" value="NMO76887.1"/>
    <property type="molecule type" value="Genomic_DNA"/>
</dbReference>
<feature type="transmembrane region" description="Helical" evidence="1">
    <location>
        <begin position="21"/>
        <end position="42"/>
    </location>
</feature>